<evidence type="ECO:0000313" key="3">
    <source>
        <dbReference type="Proteomes" id="UP000017836"/>
    </source>
</evidence>
<dbReference type="AlphaFoldDB" id="W1NHI5"/>
<dbReference type="EMBL" id="KI397501">
    <property type="protein sequence ID" value="ERM94958.1"/>
    <property type="molecule type" value="Genomic_DNA"/>
</dbReference>
<organism evidence="2 3">
    <name type="scientific">Amborella trichopoda</name>
    <dbReference type="NCBI Taxonomy" id="13333"/>
    <lineage>
        <taxon>Eukaryota</taxon>
        <taxon>Viridiplantae</taxon>
        <taxon>Streptophyta</taxon>
        <taxon>Embryophyta</taxon>
        <taxon>Tracheophyta</taxon>
        <taxon>Spermatophyta</taxon>
        <taxon>Magnoliopsida</taxon>
        <taxon>Amborellales</taxon>
        <taxon>Amborellaceae</taxon>
        <taxon>Amborella</taxon>
    </lineage>
</organism>
<reference evidence="3" key="1">
    <citation type="journal article" date="2013" name="Science">
        <title>The Amborella genome and the evolution of flowering plants.</title>
        <authorList>
            <consortium name="Amborella Genome Project"/>
        </authorList>
    </citation>
    <scope>NUCLEOTIDE SEQUENCE [LARGE SCALE GENOMIC DNA]</scope>
</reference>
<proteinExistence type="predicted"/>
<accession>W1NHI5</accession>
<protein>
    <submittedName>
        <fullName evidence="2">Uncharacterized protein</fullName>
    </submittedName>
</protein>
<feature type="region of interest" description="Disordered" evidence="1">
    <location>
        <begin position="1"/>
        <end position="29"/>
    </location>
</feature>
<feature type="compositionally biased region" description="Basic residues" evidence="1">
    <location>
        <begin position="1"/>
        <end position="11"/>
    </location>
</feature>
<keyword evidence="3" id="KW-1185">Reference proteome</keyword>
<evidence type="ECO:0000256" key="1">
    <source>
        <dbReference type="SAM" id="MobiDB-lite"/>
    </source>
</evidence>
<gene>
    <name evidence="2" type="ORF">AMTR_s00009p00212780</name>
</gene>
<dbReference type="HOGENOM" id="CLU_1564976_0_0_1"/>
<sequence>MVKTWRKKKKKNEALKESEPKAAIEPPVRRHSVRLRKQWRLVQFTPSAAYPLQPTPSATRGLPPKPRKPAECANWVASSSPSSLSELIRPLTWRHLLLTRSWFTRLLRAIEEVNDEEAAEMADDACSKLVMGMAPLVGAALALDPLVLDPSKDENSDMVFDMLHVGLQRLS</sequence>
<evidence type="ECO:0000313" key="2">
    <source>
        <dbReference type="EMBL" id="ERM94958.1"/>
    </source>
</evidence>
<feature type="compositionally biased region" description="Basic and acidic residues" evidence="1">
    <location>
        <begin position="12"/>
        <end position="22"/>
    </location>
</feature>
<dbReference type="Gramene" id="ERM94958">
    <property type="protein sequence ID" value="ERM94958"/>
    <property type="gene ID" value="AMTR_s00009p00212780"/>
</dbReference>
<name>W1NHI5_AMBTC</name>
<dbReference type="Proteomes" id="UP000017836">
    <property type="component" value="Unassembled WGS sequence"/>
</dbReference>